<feature type="transmembrane region" description="Helical" evidence="1">
    <location>
        <begin position="38"/>
        <end position="62"/>
    </location>
</feature>
<proteinExistence type="predicted"/>
<organism evidence="2 3">
    <name type="scientific">Methylobacterium crusticola</name>
    <dbReference type="NCBI Taxonomy" id="1697972"/>
    <lineage>
        <taxon>Bacteria</taxon>
        <taxon>Pseudomonadati</taxon>
        <taxon>Pseudomonadota</taxon>
        <taxon>Alphaproteobacteria</taxon>
        <taxon>Hyphomicrobiales</taxon>
        <taxon>Methylobacteriaceae</taxon>
        <taxon>Methylobacterium</taxon>
    </lineage>
</organism>
<reference evidence="2" key="2">
    <citation type="submission" date="2021-08" db="EMBL/GenBank/DDBJ databases">
        <authorList>
            <person name="Tani A."/>
            <person name="Ola A."/>
            <person name="Ogura Y."/>
            <person name="Katsura K."/>
            <person name="Hayashi T."/>
        </authorList>
    </citation>
    <scope>NUCLEOTIDE SEQUENCE</scope>
    <source>
        <strain evidence="2">KCTC 52305</strain>
    </source>
</reference>
<evidence type="ECO:0000313" key="2">
    <source>
        <dbReference type="EMBL" id="GJD48008.1"/>
    </source>
</evidence>
<accession>A0ABQ4QRR6</accession>
<name>A0ABQ4QRR6_9HYPH</name>
<sequence>MIALAVARLPRSGRSGRLDPAGHGPAALRADRSAGPSLTIAVAAAVAAGLLVSAAALGPAVAQLGDEVQRQASRFLLEIVCTAAGGAAHCGH</sequence>
<dbReference type="RefSeq" id="WP_128560651.1">
    <property type="nucleotide sequence ID" value="NZ_BPQH01000002.1"/>
</dbReference>
<keyword evidence="1" id="KW-1133">Transmembrane helix</keyword>
<reference evidence="2" key="1">
    <citation type="journal article" date="2021" name="Front. Microbiol.">
        <title>Comprehensive Comparative Genomics and Phenotyping of Methylobacterium Species.</title>
        <authorList>
            <person name="Alessa O."/>
            <person name="Ogura Y."/>
            <person name="Fujitani Y."/>
            <person name="Takami H."/>
            <person name="Hayashi T."/>
            <person name="Sahin N."/>
            <person name="Tani A."/>
        </authorList>
    </citation>
    <scope>NUCLEOTIDE SEQUENCE</scope>
    <source>
        <strain evidence="2">KCTC 52305</strain>
    </source>
</reference>
<gene>
    <name evidence="2" type="ORF">OPKNFCMD_0722</name>
</gene>
<evidence type="ECO:0000256" key="1">
    <source>
        <dbReference type="SAM" id="Phobius"/>
    </source>
</evidence>
<dbReference type="Proteomes" id="UP001055167">
    <property type="component" value="Unassembled WGS sequence"/>
</dbReference>
<protein>
    <submittedName>
        <fullName evidence="2">Uncharacterized protein</fullName>
    </submittedName>
</protein>
<dbReference type="EMBL" id="BPQH01000002">
    <property type="protein sequence ID" value="GJD48008.1"/>
    <property type="molecule type" value="Genomic_DNA"/>
</dbReference>
<keyword evidence="1" id="KW-0812">Transmembrane</keyword>
<keyword evidence="3" id="KW-1185">Reference proteome</keyword>
<keyword evidence="1" id="KW-0472">Membrane</keyword>
<comment type="caution">
    <text evidence="2">The sequence shown here is derived from an EMBL/GenBank/DDBJ whole genome shotgun (WGS) entry which is preliminary data.</text>
</comment>
<evidence type="ECO:0000313" key="3">
    <source>
        <dbReference type="Proteomes" id="UP001055167"/>
    </source>
</evidence>